<dbReference type="EMBL" id="SCFR01000008">
    <property type="protein sequence ID" value="TFF66663.1"/>
    <property type="molecule type" value="Genomic_DNA"/>
</dbReference>
<sequence length="179" mass="20789">MNKNIFIILACFSILILSSCTRFEDKKVETKKEVKVIKEKVSYLWVNKDKKVLDKDIKKKSIQVVNSALKEIFELKSKDKLYEEEIKVLPSNIRTLAIATFNTFSTGFTMTGEKGVETLNEKNIDEIKYIDENSFLMDLHFKYKTQDNYGKVINVNDGDLKVKFGFKNNTLTIESFIFD</sequence>
<accession>A0A4R9C1S7</accession>
<dbReference type="GeneID" id="97031598"/>
<organism evidence="1 2">
    <name type="scientific">Helcococcus ovis</name>
    <dbReference type="NCBI Taxonomy" id="72026"/>
    <lineage>
        <taxon>Bacteria</taxon>
        <taxon>Bacillati</taxon>
        <taxon>Bacillota</taxon>
        <taxon>Tissierellia</taxon>
        <taxon>Tissierellales</taxon>
        <taxon>Peptoniphilaceae</taxon>
        <taxon>Helcococcus</taxon>
    </lineage>
</organism>
<evidence type="ECO:0000313" key="1">
    <source>
        <dbReference type="EMBL" id="TFF66663.1"/>
    </source>
</evidence>
<gene>
    <name evidence="1" type="ORF">EQF91_03455</name>
</gene>
<evidence type="ECO:0000313" key="2">
    <source>
        <dbReference type="Proteomes" id="UP000297454"/>
    </source>
</evidence>
<evidence type="ECO:0008006" key="3">
    <source>
        <dbReference type="Google" id="ProtNLM"/>
    </source>
</evidence>
<dbReference type="AlphaFoldDB" id="A0A4R9C1S7"/>
<dbReference type="Proteomes" id="UP000297454">
    <property type="component" value="Unassembled WGS sequence"/>
</dbReference>
<keyword evidence="2" id="KW-1185">Reference proteome</keyword>
<reference evidence="1 2" key="1">
    <citation type="submission" date="2019-01" db="EMBL/GenBank/DDBJ databases">
        <title>Draft Genome Sequences of Helcococcus ovis Strains Isolated from the Uterus and Vagina of Dairy Cows with Metritis.</title>
        <authorList>
            <person name="Cunha F."/>
            <person name="Jeon S.J."/>
            <person name="Kutzer P."/>
            <person name="Galvao K.N."/>
        </authorList>
    </citation>
    <scope>NUCLEOTIDE SEQUENCE [LARGE SCALE GENOMIC DNA]</scope>
    <source>
        <strain evidence="1 2">KG-37</strain>
    </source>
</reference>
<dbReference type="RefSeq" id="WP_134712002.1">
    <property type="nucleotide sequence ID" value="NZ_CP119081.1"/>
</dbReference>
<proteinExistence type="predicted"/>
<comment type="caution">
    <text evidence="1">The sequence shown here is derived from an EMBL/GenBank/DDBJ whole genome shotgun (WGS) entry which is preliminary data.</text>
</comment>
<name>A0A4R9C1S7_9FIRM</name>
<protein>
    <recommendedName>
        <fullName evidence="3">Lipoprotein</fullName>
    </recommendedName>
</protein>
<dbReference type="PROSITE" id="PS51257">
    <property type="entry name" value="PROKAR_LIPOPROTEIN"/>
    <property type="match status" value="1"/>
</dbReference>